<proteinExistence type="predicted"/>
<dbReference type="InterPro" id="IPR001452">
    <property type="entry name" value="SH3_domain"/>
</dbReference>
<evidence type="ECO:0000313" key="5">
    <source>
        <dbReference type="Proteomes" id="UP000187209"/>
    </source>
</evidence>
<sequence>MDFANQLEKKGIPEYLYKPLPQNPTQEIQCALTIIAKICQIYPAHEQKPPDLSEFFINITCKSFQSLSEVAQQTWGLLCILKSHMKTSKELLHFYNFINGIWENELFLFYLKSRKAIIQIKLGDNFKAETDLQSLSLNQSEWVNVAMKLFAGVAKPTSCVQKITKKLLDDDFTDEIPGNVLLVSFVEEYCDSLVRRNAGKLQTSGHVKPNLPPRQGKVSFDIMKYGKHVQNKKPSTRENSYIMDEELHSATVEESPPTNEKPVFYKITTSYDNHSDELYHCQQELQKIVCEKDRIKEALEETVDFCDSVSYEHDLLLIQNSKLKKLLSIVTDKLIRIDQDAINDIDFSDVLDDPCIDFKPTGILKEKTNGKGKYEKGRQNFLDLPYSETAGKDIQKKKVPATPKFSATTNEFEEEVIICAEEYMPSQPGLLNMKKGDRVKKISELDDWFFGENLETGTRGFFPPSNIN</sequence>
<dbReference type="Gene3D" id="2.30.30.40">
    <property type="entry name" value="SH3 Domains"/>
    <property type="match status" value="1"/>
</dbReference>
<dbReference type="EMBL" id="MPUH01000048">
    <property type="protein sequence ID" value="OMJ93132.1"/>
    <property type="molecule type" value="Genomic_DNA"/>
</dbReference>
<name>A0A1R2CVV1_9CILI</name>
<evidence type="ECO:0000259" key="3">
    <source>
        <dbReference type="PROSITE" id="PS50002"/>
    </source>
</evidence>
<evidence type="ECO:0000256" key="2">
    <source>
        <dbReference type="PROSITE-ProRule" id="PRU00192"/>
    </source>
</evidence>
<dbReference type="Pfam" id="PF00018">
    <property type="entry name" value="SH3_1"/>
    <property type="match status" value="1"/>
</dbReference>
<comment type="caution">
    <text evidence="4">The sequence shown here is derived from an EMBL/GenBank/DDBJ whole genome shotgun (WGS) entry which is preliminary data.</text>
</comment>
<dbReference type="OrthoDB" id="4062651at2759"/>
<evidence type="ECO:0000256" key="1">
    <source>
        <dbReference type="ARBA" id="ARBA00022443"/>
    </source>
</evidence>
<dbReference type="InterPro" id="IPR036028">
    <property type="entry name" value="SH3-like_dom_sf"/>
</dbReference>
<accession>A0A1R2CVV1</accession>
<protein>
    <recommendedName>
        <fullName evidence="3">SH3 domain-containing protein</fullName>
    </recommendedName>
</protein>
<organism evidence="4 5">
    <name type="scientific">Stentor coeruleus</name>
    <dbReference type="NCBI Taxonomy" id="5963"/>
    <lineage>
        <taxon>Eukaryota</taxon>
        <taxon>Sar</taxon>
        <taxon>Alveolata</taxon>
        <taxon>Ciliophora</taxon>
        <taxon>Postciliodesmatophora</taxon>
        <taxon>Heterotrichea</taxon>
        <taxon>Heterotrichida</taxon>
        <taxon>Stentoridae</taxon>
        <taxon>Stentor</taxon>
    </lineage>
</organism>
<dbReference type="AlphaFoldDB" id="A0A1R2CVV1"/>
<feature type="domain" description="SH3" evidence="3">
    <location>
        <begin position="412"/>
        <end position="468"/>
    </location>
</feature>
<keyword evidence="5" id="KW-1185">Reference proteome</keyword>
<dbReference type="Proteomes" id="UP000187209">
    <property type="component" value="Unassembled WGS sequence"/>
</dbReference>
<keyword evidence="1 2" id="KW-0728">SH3 domain</keyword>
<evidence type="ECO:0000313" key="4">
    <source>
        <dbReference type="EMBL" id="OMJ93132.1"/>
    </source>
</evidence>
<dbReference type="SUPFAM" id="SSF50044">
    <property type="entry name" value="SH3-domain"/>
    <property type="match status" value="1"/>
</dbReference>
<reference evidence="4 5" key="1">
    <citation type="submission" date="2016-11" db="EMBL/GenBank/DDBJ databases">
        <title>The macronuclear genome of Stentor coeruleus: a giant cell with tiny introns.</title>
        <authorList>
            <person name="Slabodnick M."/>
            <person name="Ruby J.G."/>
            <person name="Reiff S.B."/>
            <person name="Swart E.C."/>
            <person name="Gosai S."/>
            <person name="Prabakaran S."/>
            <person name="Witkowska E."/>
            <person name="Larue G.E."/>
            <person name="Fisher S."/>
            <person name="Freeman R.M."/>
            <person name="Gunawardena J."/>
            <person name="Chu W."/>
            <person name="Stover N.A."/>
            <person name="Gregory B.D."/>
            <person name="Nowacki M."/>
            <person name="Derisi J."/>
            <person name="Roy S.W."/>
            <person name="Marshall W.F."/>
            <person name="Sood P."/>
        </authorList>
    </citation>
    <scope>NUCLEOTIDE SEQUENCE [LARGE SCALE GENOMIC DNA]</scope>
    <source>
        <strain evidence="4">WM001</strain>
    </source>
</reference>
<dbReference type="PROSITE" id="PS50002">
    <property type="entry name" value="SH3"/>
    <property type="match status" value="1"/>
</dbReference>
<gene>
    <name evidence="4" type="ORF">SteCoe_3949</name>
</gene>